<protein>
    <submittedName>
        <fullName evidence="1">Uncharacterized protein</fullName>
    </submittedName>
</protein>
<accession>A0ACC2EGS4</accession>
<reference evidence="2" key="1">
    <citation type="journal article" date="2024" name="Proc. Natl. Acad. Sci. U.S.A.">
        <title>Extraordinary preservation of gene collinearity over three hundred million years revealed in homosporous lycophytes.</title>
        <authorList>
            <person name="Li C."/>
            <person name="Wickell D."/>
            <person name="Kuo L.Y."/>
            <person name="Chen X."/>
            <person name="Nie B."/>
            <person name="Liao X."/>
            <person name="Peng D."/>
            <person name="Ji J."/>
            <person name="Jenkins J."/>
            <person name="Williams M."/>
            <person name="Shu S."/>
            <person name="Plott C."/>
            <person name="Barry K."/>
            <person name="Rajasekar S."/>
            <person name="Grimwood J."/>
            <person name="Han X."/>
            <person name="Sun S."/>
            <person name="Hou Z."/>
            <person name="He W."/>
            <person name="Dai G."/>
            <person name="Sun C."/>
            <person name="Schmutz J."/>
            <person name="Leebens-Mack J.H."/>
            <person name="Li F.W."/>
            <person name="Wang L."/>
        </authorList>
    </citation>
    <scope>NUCLEOTIDE SEQUENCE [LARGE SCALE GENOMIC DNA]</scope>
    <source>
        <strain evidence="2">cv. PW_Plant_1</strain>
    </source>
</reference>
<proteinExistence type="predicted"/>
<keyword evidence="2" id="KW-1185">Reference proteome</keyword>
<organism evidence="1 2">
    <name type="scientific">Diphasiastrum complanatum</name>
    <name type="common">Issler's clubmoss</name>
    <name type="synonym">Lycopodium complanatum</name>
    <dbReference type="NCBI Taxonomy" id="34168"/>
    <lineage>
        <taxon>Eukaryota</taxon>
        <taxon>Viridiplantae</taxon>
        <taxon>Streptophyta</taxon>
        <taxon>Embryophyta</taxon>
        <taxon>Tracheophyta</taxon>
        <taxon>Lycopodiopsida</taxon>
        <taxon>Lycopodiales</taxon>
        <taxon>Lycopodiaceae</taxon>
        <taxon>Lycopodioideae</taxon>
        <taxon>Diphasiastrum</taxon>
    </lineage>
</organism>
<evidence type="ECO:0000313" key="1">
    <source>
        <dbReference type="EMBL" id="KAJ7565680.1"/>
    </source>
</evidence>
<name>A0ACC2EGS4_DIPCM</name>
<dbReference type="Proteomes" id="UP001162992">
    <property type="component" value="Chromosome 2"/>
</dbReference>
<gene>
    <name evidence="1" type="ORF">O6H91_02G070800</name>
</gene>
<comment type="caution">
    <text evidence="1">The sequence shown here is derived from an EMBL/GenBank/DDBJ whole genome shotgun (WGS) entry which is preliminary data.</text>
</comment>
<dbReference type="EMBL" id="CM055093">
    <property type="protein sequence ID" value="KAJ7565680.1"/>
    <property type="molecule type" value="Genomic_DNA"/>
</dbReference>
<evidence type="ECO:0000313" key="2">
    <source>
        <dbReference type="Proteomes" id="UP001162992"/>
    </source>
</evidence>
<sequence length="117" mass="12499">MGEQMSSSILFKKVVLAAGLGLLVAIVIMDIAISPAEAEAAGGCSRPETIAAAKANFTYAKGVANCDYIYSLSRTCICQFATQGDPGLEVTVRDFVLFSTLCKVFPLTFKCHRHEGM</sequence>